<name>A0A4C1SWZ7_EUMVA</name>
<dbReference type="EMBL" id="BGZK01004040">
    <property type="protein sequence ID" value="GBP06465.1"/>
    <property type="molecule type" value="Genomic_DNA"/>
</dbReference>
<accession>A0A4C1SWZ7</accession>
<evidence type="ECO:0000313" key="1">
    <source>
        <dbReference type="EMBL" id="GBP06465.1"/>
    </source>
</evidence>
<reference evidence="1 2" key="1">
    <citation type="journal article" date="2019" name="Commun. Biol.">
        <title>The bagworm genome reveals a unique fibroin gene that provides high tensile strength.</title>
        <authorList>
            <person name="Kono N."/>
            <person name="Nakamura H."/>
            <person name="Ohtoshi R."/>
            <person name="Tomita M."/>
            <person name="Numata K."/>
            <person name="Arakawa K."/>
        </authorList>
    </citation>
    <scope>NUCLEOTIDE SEQUENCE [LARGE SCALE GENOMIC DNA]</scope>
</reference>
<organism evidence="1 2">
    <name type="scientific">Eumeta variegata</name>
    <name type="common">Bagworm moth</name>
    <name type="synonym">Eumeta japonica</name>
    <dbReference type="NCBI Taxonomy" id="151549"/>
    <lineage>
        <taxon>Eukaryota</taxon>
        <taxon>Metazoa</taxon>
        <taxon>Ecdysozoa</taxon>
        <taxon>Arthropoda</taxon>
        <taxon>Hexapoda</taxon>
        <taxon>Insecta</taxon>
        <taxon>Pterygota</taxon>
        <taxon>Neoptera</taxon>
        <taxon>Endopterygota</taxon>
        <taxon>Lepidoptera</taxon>
        <taxon>Glossata</taxon>
        <taxon>Ditrysia</taxon>
        <taxon>Tineoidea</taxon>
        <taxon>Psychidae</taxon>
        <taxon>Oiketicinae</taxon>
        <taxon>Eumeta</taxon>
    </lineage>
</organism>
<evidence type="ECO:0000313" key="2">
    <source>
        <dbReference type="Proteomes" id="UP000299102"/>
    </source>
</evidence>
<gene>
    <name evidence="1" type="ORF">EVAR_71013_1</name>
</gene>
<comment type="caution">
    <text evidence="1">The sequence shown here is derived from an EMBL/GenBank/DDBJ whole genome shotgun (WGS) entry which is preliminary data.</text>
</comment>
<protein>
    <submittedName>
        <fullName evidence="1">Uncharacterized protein</fullName>
    </submittedName>
</protein>
<dbReference type="Proteomes" id="UP000299102">
    <property type="component" value="Unassembled WGS sequence"/>
</dbReference>
<dbReference type="AlphaFoldDB" id="A0A4C1SWZ7"/>
<sequence>MHNSVACESRKPLPACLLLDVGSGVKYLNIHLSKYEQISHVRPPREVVCGRFTRTHRPMEWKRDRSFRALARTRGSSSDNESCFFVLAAGVH</sequence>
<keyword evidence="2" id="KW-1185">Reference proteome</keyword>
<proteinExistence type="predicted"/>